<keyword evidence="5 8" id="KW-1133">Transmembrane helix</keyword>
<dbReference type="Gene3D" id="1.20.1250.20">
    <property type="entry name" value="MFS general substrate transporter like domains"/>
    <property type="match status" value="1"/>
</dbReference>
<dbReference type="SUPFAM" id="SSF103473">
    <property type="entry name" value="MFS general substrate transporter"/>
    <property type="match status" value="1"/>
</dbReference>
<evidence type="ECO:0000256" key="3">
    <source>
        <dbReference type="ARBA" id="ARBA00022448"/>
    </source>
</evidence>
<dbReference type="InterPro" id="IPR003663">
    <property type="entry name" value="Sugar/inositol_transpt"/>
</dbReference>
<dbReference type="FunFam" id="1.20.1250.20:FF:000090">
    <property type="entry name" value="MFS sugar transporter, putative"/>
    <property type="match status" value="1"/>
</dbReference>
<dbReference type="PANTHER" id="PTHR48022">
    <property type="entry name" value="PLASTIDIC GLUCOSE TRANSPORTER 4"/>
    <property type="match status" value="1"/>
</dbReference>
<feature type="transmembrane region" description="Helical" evidence="8">
    <location>
        <begin position="418"/>
        <end position="442"/>
    </location>
</feature>
<keyword evidence="6 8" id="KW-0472">Membrane</keyword>
<feature type="transmembrane region" description="Helical" evidence="8">
    <location>
        <begin position="138"/>
        <end position="157"/>
    </location>
</feature>
<dbReference type="InterPro" id="IPR050360">
    <property type="entry name" value="MFS_Sugar_Transporters"/>
</dbReference>
<evidence type="ECO:0000256" key="6">
    <source>
        <dbReference type="ARBA" id="ARBA00023136"/>
    </source>
</evidence>
<comment type="similarity">
    <text evidence="2 7">Belongs to the major facilitator superfamily. Sugar transporter (TC 2.A.1.1) family.</text>
</comment>
<dbReference type="GO" id="GO:0005351">
    <property type="term" value="F:carbohydrate:proton symporter activity"/>
    <property type="evidence" value="ECO:0007669"/>
    <property type="project" value="TreeGrafter"/>
</dbReference>
<feature type="transmembrane region" description="Helical" evidence="8">
    <location>
        <begin position="6"/>
        <end position="25"/>
    </location>
</feature>
<organism evidence="10 11">
    <name type="scientific">Penicillium brasilianum</name>
    <dbReference type="NCBI Taxonomy" id="104259"/>
    <lineage>
        <taxon>Eukaryota</taxon>
        <taxon>Fungi</taxon>
        <taxon>Dikarya</taxon>
        <taxon>Ascomycota</taxon>
        <taxon>Pezizomycotina</taxon>
        <taxon>Eurotiomycetes</taxon>
        <taxon>Eurotiomycetidae</taxon>
        <taxon>Eurotiales</taxon>
        <taxon>Aspergillaceae</taxon>
        <taxon>Penicillium</taxon>
    </lineage>
</organism>
<evidence type="ECO:0000256" key="7">
    <source>
        <dbReference type="RuleBase" id="RU003346"/>
    </source>
</evidence>
<evidence type="ECO:0000256" key="8">
    <source>
        <dbReference type="SAM" id="Phobius"/>
    </source>
</evidence>
<evidence type="ECO:0000256" key="4">
    <source>
        <dbReference type="ARBA" id="ARBA00022692"/>
    </source>
</evidence>
<dbReference type="Pfam" id="PF00083">
    <property type="entry name" value="Sugar_tr"/>
    <property type="match status" value="1"/>
</dbReference>
<dbReference type="PANTHER" id="PTHR48022:SF9">
    <property type="entry name" value="MAJOR FACILITATOR SUPERFAMILY (MFS) PROFILE DOMAIN-CONTAINING PROTEIN"/>
    <property type="match status" value="1"/>
</dbReference>
<sequence>MIFVVFQLYPILCLINSCIWLSLPLDCPLRLLRGRPLSPRVFRAGHDLVGSWTHEKPIMPYFLVTLCCTFAALGSFLFGYDSGVISSSIEQDAFLNYFGSPGLSDAASGGIISSYTGGAIIGSLLAPYVSDFYGRRMVIFIGGLLATLGAALQGGSVTVAMLIAGRFIAGGAIGLMSATIPVYCSEVAPPRIRGLLASMQQWMIGLGIMVAQWVGYGCSLRTGNFSWRFPLSFQTAPAVILVCGIWFLPESPRWLIEHGQEESGRAVLARLHLNSNASNQDLVEQEMNQIHQSVANEKQLVVRSWRQLLLSRQWRYRIILACGIQAMTQCSGVNIIQNYGPRLYKTLGLSTSTSLMIIGVWGALAQFWNTVFMTFIDKVGRRKLLIPSLLGMGAVMCVEATLARYVDFSDTNANPNALRAAIAMFFIFSLFFTALGMISWIYQSEIFPTAIRARGSSVATATNWSLSLIFAQCSPIALTRIGSDYFYCFVAFNWVAVFVVWFWYPETVGRSLEEVEEVFGGRSRDVEPEVTVRVSESPKTEWTPPRSHLQHKGVHPLSMHPITCGSWSSKGGSSPRLWGKQIEAGTV</sequence>
<dbReference type="PROSITE" id="PS50850">
    <property type="entry name" value="MFS"/>
    <property type="match status" value="1"/>
</dbReference>
<feature type="transmembrane region" description="Helical" evidence="8">
    <location>
        <begin position="61"/>
        <end position="80"/>
    </location>
</feature>
<evidence type="ECO:0000259" key="9">
    <source>
        <dbReference type="PROSITE" id="PS50850"/>
    </source>
</evidence>
<dbReference type="InterPro" id="IPR036259">
    <property type="entry name" value="MFS_trans_sf"/>
</dbReference>
<evidence type="ECO:0000313" key="11">
    <source>
        <dbReference type="Proteomes" id="UP000042958"/>
    </source>
</evidence>
<feature type="transmembrane region" description="Helical" evidence="8">
    <location>
        <begin position="227"/>
        <end position="248"/>
    </location>
</feature>
<feature type="transmembrane region" description="Helical" evidence="8">
    <location>
        <begin position="388"/>
        <end position="406"/>
    </location>
</feature>
<proteinExistence type="inferred from homology"/>
<feature type="transmembrane region" description="Helical" evidence="8">
    <location>
        <begin position="106"/>
        <end position="126"/>
    </location>
</feature>
<protein>
    <recommendedName>
        <fullName evidence="9">Major facilitator superfamily (MFS) profile domain-containing protein</fullName>
    </recommendedName>
</protein>
<feature type="transmembrane region" description="Helical" evidence="8">
    <location>
        <begin position="485"/>
        <end position="504"/>
    </location>
</feature>
<dbReference type="NCBIfam" id="TIGR00879">
    <property type="entry name" value="SP"/>
    <property type="match status" value="1"/>
</dbReference>
<dbReference type="InterPro" id="IPR005828">
    <property type="entry name" value="MFS_sugar_transport-like"/>
</dbReference>
<keyword evidence="4 8" id="KW-0812">Transmembrane</keyword>
<feature type="transmembrane region" description="Helical" evidence="8">
    <location>
        <begin position="356"/>
        <end position="376"/>
    </location>
</feature>
<gene>
    <name evidence="10" type="ORF">PMG11_02463</name>
</gene>
<keyword evidence="3 7" id="KW-0813">Transport</keyword>
<accession>A0A0F7TLC2</accession>
<evidence type="ECO:0000256" key="5">
    <source>
        <dbReference type="ARBA" id="ARBA00022989"/>
    </source>
</evidence>
<evidence type="ECO:0000256" key="2">
    <source>
        <dbReference type="ARBA" id="ARBA00010992"/>
    </source>
</evidence>
<evidence type="ECO:0000256" key="1">
    <source>
        <dbReference type="ARBA" id="ARBA00004141"/>
    </source>
</evidence>
<dbReference type="GO" id="GO:0016020">
    <property type="term" value="C:membrane"/>
    <property type="evidence" value="ECO:0007669"/>
    <property type="project" value="UniProtKB-SubCell"/>
</dbReference>
<comment type="subcellular location">
    <subcellularLocation>
        <location evidence="1">Membrane</location>
        <topology evidence="1">Multi-pass membrane protein</topology>
    </subcellularLocation>
</comment>
<dbReference type="PRINTS" id="PR00171">
    <property type="entry name" value="SUGRTRNSPORT"/>
</dbReference>
<dbReference type="EMBL" id="CDHK01000002">
    <property type="protein sequence ID" value="CEJ56246.1"/>
    <property type="molecule type" value="Genomic_DNA"/>
</dbReference>
<feature type="transmembrane region" description="Helical" evidence="8">
    <location>
        <begin position="163"/>
        <end position="183"/>
    </location>
</feature>
<keyword evidence="11" id="KW-1185">Reference proteome</keyword>
<dbReference type="InterPro" id="IPR020846">
    <property type="entry name" value="MFS_dom"/>
</dbReference>
<evidence type="ECO:0000313" key="10">
    <source>
        <dbReference type="EMBL" id="CEJ56246.1"/>
    </source>
</evidence>
<dbReference type="OrthoDB" id="6133115at2759"/>
<name>A0A0F7TLC2_PENBI</name>
<dbReference type="Proteomes" id="UP000042958">
    <property type="component" value="Unassembled WGS sequence"/>
</dbReference>
<feature type="transmembrane region" description="Helical" evidence="8">
    <location>
        <begin position="195"/>
        <end position="215"/>
    </location>
</feature>
<reference evidence="11" key="1">
    <citation type="journal article" date="2015" name="Genome Announc.">
        <title>Draft genome sequence of the fungus Penicillium brasilianum MG11.</title>
        <authorList>
            <person name="Horn F."/>
            <person name="Linde J."/>
            <person name="Mattern D.J."/>
            <person name="Walther G."/>
            <person name="Guthke R."/>
            <person name="Brakhage A.A."/>
            <person name="Valiante V."/>
        </authorList>
    </citation>
    <scope>NUCLEOTIDE SEQUENCE [LARGE SCALE GENOMIC DNA]</scope>
    <source>
        <strain evidence="11">MG11</strain>
    </source>
</reference>
<feature type="domain" description="Major facilitator superfamily (MFS) profile" evidence="9">
    <location>
        <begin position="67"/>
        <end position="508"/>
    </location>
</feature>
<dbReference type="AlphaFoldDB" id="A0A0F7TLC2"/>